<evidence type="ECO:0000313" key="3">
    <source>
        <dbReference type="Proteomes" id="UP000018680"/>
    </source>
</evidence>
<dbReference type="InterPro" id="IPR016181">
    <property type="entry name" value="Acyl_CoA_acyltransferase"/>
</dbReference>
<keyword evidence="3" id="KW-1185">Reference proteome</keyword>
<dbReference type="STRING" id="1307761.L21SP2_1532"/>
<proteinExistence type="predicted"/>
<accession>V5WH18</accession>
<dbReference type="HOGENOM" id="CLU_056890_4_0_12"/>
<dbReference type="CDD" id="cd04301">
    <property type="entry name" value="NAT_SF"/>
    <property type="match status" value="1"/>
</dbReference>
<dbReference type="GO" id="GO:0016747">
    <property type="term" value="F:acyltransferase activity, transferring groups other than amino-acyl groups"/>
    <property type="evidence" value="ECO:0007669"/>
    <property type="project" value="InterPro"/>
</dbReference>
<sequence>MKPKKRIDAPGDFLQIRDFLMKTYAMNPRANNWLIDRWNFCRYVSQTFHKTTDIWPETLGIWVDEQGDICAVVNSEGENQGEGFFQFRPGSRFDDATMHELIDHAEWFFRCKIPGKQGRNQRETEIGAELINLRVNPFDAQLKRLLRARGFVRQNWNESTLSISLDSLPFTSDIPELPSSEFSIADGTRFSDSIRGLAHGLAFGYYSNNHASDNTAESAFRSMRSAPDYQDYLDLSILDTTGAVACFATFWYDRVNRIAVLEPLGTIPEYRRRGLAKALVYEGMRRLSRLGSTKLFVGSDQQFYYSVGFKMEYKKEIWQKTWPGQAAAGTGSSEELANGI</sequence>
<dbReference type="Proteomes" id="UP000018680">
    <property type="component" value="Chromosome"/>
</dbReference>
<dbReference type="eggNOG" id="COG0456">
    <property type="taxonomic scope" value="Bacteria"/>
</dbReference>
<dbReference type="InterPro" id="IPR000182">
    <property type="entry name" value="GNAT_dom"/>
</dbReference>
<feature type="domain" description="N-acetyltransferase" evidence="1">
    <location>
        <begin position="192"/>
        <end position="323"/>
    </location>
</feature>
<keyword evidence="2" id="KW-0808">Transferase</keyword>
<dbReference type="Pfam" id="PF00583">
    <property type="entry name" value="Acetyltransf_1"/>
    <property type="match status" value="1"/>
</dbReference>
<name>V5WH18_9SPIO</name>
<organism evidence="2 3">
    <name type="scientific">Salinispira pacifica</name>
    <dbReference type="NCBI Taxonomy" id="1307761"/>
    <lineage>
        <taxon>Bacteria</taxon>
        <taxon>Pseudomonadati</taxon>
        <taxon>Spirochaetota</taxon>
        <taxon>Spirochaetia</taxon>
        <taxon>Spirochaetales</taxon>
        <taxon>Spirochaetaceae</taxon>
        <taxon>Salinispira</taxon>
    </lineage>
</organism>
<dbReference type="Gene3D" id="3.40.630.30">
    <property type="match status" value="1"/>
</dbReference>
<dbReference type="EMBL" id="CP006939">
    <property type="protein sequence ID" value="AHC14925.1"/>
    <property type="molecule type" value="Genomic_DNA"/>
</dbReference>
<dbReference type="SUPFAM" id="SSF55729">
    <property type="entry name" value="Acyl-CoA N-acyltransferases (Nat)"/>
    <property type="match status" value="1"/>
</dbReference>
<protein>
    <submittedName>
        <fullName evidence="2">Acetyltransferase, putative</fullName>
    </submittedName>
</protein>
<gene>
    <name evidence="2" type="ORF">L21SP2_1532</name>
</gene>
<evidence type="ECO:0000259" key="1">
    <source>
        <dbReference type="PROSITE" id="PS51186"/>
    </source>
</evidence>
<reference evidence="2 3" key="1">
    <citation type="journal article" date="2015" name="Stand. Genomic Sci.">
        <title>Complete genome sequence and description of Salinispira pacifica gen. nov., sp. nov., a novel spirochaete isolated form a hypersaline microbial mat.</title>
        <authorList>
            <person name="Ben Hania W."/>
            <person name="Joseph M."/>
            <person name="Schumann P."/>
            <person name="Bunk B."/>
            <person name="Fiebig A."/>
            <person name="Sproer C."/>
            <person name="Klenk H.P."/>
            <person name="Fardeau M.L."/>
            <person name="Spring S."/>
        </authorList>
    </citation>
    <scope>NUCLEOTIDE SEQUENCE [LARGE SCALE GENOMIC DNA]</scope>
    <source>
        <strain evidence="2 3">L21-RPul-D2</strain>
    </source>
</reference>
<dbReference type="AlphaFoldDB" id="V5WH18"/>
<evidence type="ECO:0000313" key="2">
    <source>
        <dbReference type="EMBL" id="AHC14925.1"/>
    </source>
</evidence>
<dbReference type="KEGG" id="slr:L21SP2_1532"/>
<dbReference type="PROSITE" id="PS51186">
    <property type="entry name" value="GNAT"/>
    <property type="match status" value="1"/>
</dbReference>